<evidence type="ECO:0000313" key="7">
    <source>
        <dbReference type="Proteomes" id="UP000776252"/>
    </source>
</evidence>
<keyword evidence="7" id="KW-1185">Reference proteome</keyword>
<dbReference type="Proteomes" id="UP000776252">
    <property type="component" value="Unassembled WGS sequence"/>
</dbReference>
<protein>
    <submittedName>
        <fullName evidence="6">Phage adsorption protein NrfB</fullName>
    </submittedName>
</protein>
<evidence type="ECO:0000256" key="5">
    <source>
        <dbReference type="SAM" id="Phobius"/>
    </source>
</evidence>
<gene>
    <name evidence="6" type="primary">nrfB</name>
    <name evidence="6" type="ORF">KPL37_13565</name>
</gene>
<evidence type="ECO:0000256" key="3">
    <source>
        <dbReference type="ARBA" id="ARBA00022679"/>
    </source>
</evidence>
<dbReference type="InterPro" id="IPR050321">
    <property type="entry name" value="Glycosyltr_2/OpgH_subfam"/>
</dbReference>
<organism evidence="6 7">
    <name type="scientific">Clostridium frigoris</name>
    <dbReference type="NCBI Taxonomy" id="205327"/>
    <lineage>
        <taxon>Bacteria</taxon>
        <taxon>Bacillati</taxon>
        <taxon>Bacillota</taxon>
        <taxon>Clostridia</taxon>
        <taxon>Eubacteriales</taxon>
        <taxon>Clostridiaceae</taxon>
        <taxon>Clostridium</taxon>
    </lineage>
</organism>
<name>A0ABS6BWD1_9CLOT</name>
<feature type="transmembrane region" description="Helical" evidence="5">
    <location>
        <begin position="355"/>
        <end position="376"/>
    </location>
</feature>
<evidence type="ECO:0000256" key="2">
    <source>
        <dbReference type="ARBA" id="ARBA00022676"/>
    </source>
</evidence>
<keyword evidence="4 5" id="KW-1133">Transmembrane helix</keyword>
<reference evidence="6 7" key="1">
    <citation type="submission" date="2021-06" db="EMBL/GenBank/DDBJ databases">
        <title>Clostridia strains as spoilage organisms.</title>
        <authorList>
            <person name="Wambui J."/>
            <person name="Stephan R."/>
            <person name="Stevens M.J.A."/>
        </authorList>
    </citation>
    <scope>NUCLEOTIDE SEQUENCE [LARGE SCALE GENOMIC DNA]</scope>
    <source>
        <strain evidence="6 7">DSM 14204</strain>
    </source>
</reference>
<evidence type="ECO:0000256" key="1">
    <source>
        <dbReference type="ARBA" id="ARBA00004141"/>
    </source>
</evidence>
<feature type="transmembrane region" description="Helical" evidence="5">
    <location>
        <begin position="382"/>
        <end position="400"/>
    </location>
</feature>
<sequence length="706" mass="80936">MNYRMFEVFRAIINIFLIIIIILSLDDIIYDIYANIKRKSKLKSKLIKIKDLDSIPPTLIAIFVPAWREEKVISDMLQNNLSMINYSKSFYHIFVGVYPNDLETQAAIRPLLSIYKNLHMVINYINGPTTKANNINNIYANLKIHEEITGISFDIVIIHDSEDIIHPTSLKLVNFLIQSKKYSAVQLPVFPLQPYPTLKKFFINLTSGTYADEFAENHFRTMVARENANLIVPSAGTGFAISRTALYKIEENRSDHLILNQNSLTEDYELSLYMQKMGIDVHYFLQGLERVLSNSKIVKEYIATREFFPNTLHEAVKQKARWIYGIAFQSAKYIKLKDYSPSQKYSIIHDWKAKYANIIIAPCYFIIFYVILAYIISLPTLVSYKSLGWYLSLVLTIMAFERQIMRAMALKNVYGWRSAILSNFLLPILPIRFTWGNIINFLATLSAWRIHLFGSSKTKSKWAKTEHSYLPKDMLENYRVKLGDLILQKELIDPLKLQSILNSMNDDSKQLGEILIEDKIISEKDLLSVLAELLGTGYLENIDKLIDPVLGNIFSKDLAFKFNVIPLLMWRDKILLASSQIIGDDVQYEIEQNIGIKPLVILVPSAAIKEALQSLYLTDLDISKLLNTKRIGELLIENNLVDLDQLLQAFKIQKNTGEKLGEILVKLNVITNNQLQEIITSYNLNNYTEGASIVSDSSSSVEQAEM</sequence>
<accession>A0ABS6BWD1</accession>
<evidence type="ECO:0000313" key="6">
    <source>
        <dbReference type="EMBL" id="MBU3160769.1"/>
    </source>
</evidence>
<dbReference type="Pfam" id="PF13641">
    <property type="entry name" value="Glyco_tranf_2_3"/>
    <property type="match status" value="1"/>
</dbReference>
<evidence type="ECO:0000256" key="4">
    <source>
        <dbReference type="ARBA" id="ARBA00022989"/>
    </source>
</evidence>
<feature type="transmembrane region" description="Helical" evidence="5">
    <location>
        <begin position="412"/>
        <end position="429"/>
    </location>
</feature>
<dbReference type="PANTHER" id="PTHR43867">
    <property type="entry name" value="CELLULOSE SYNTHASE CATALYTIC SUBUNIT A [UDP-FORMING]"/>
    <property type="match status" value="1"/>
</dbReference>
<comment type="caution">
    <text evidence="6">The sequence shown here is derived from an EMBL/GenBank/DDBJ whole genome shotgun (WGS) entry which is preliminary data.</text>
</comment>
<keyword evidence="5" id="KW-0812">Transmembrane</keyword>
<proteinExistence type="predicted"/>
<feature type="transmembrane region" description="Helical" evidence="5">
    <location>
        <begin position="12"/>
        <end position="33"/>
    </location>
</feature>
<keyword evidence="2" id="KW-0328">Glycosyltransferase</keyword>
<dbReference type="PANTHER" id="PTHR43867:SF2">
    <property type="entry name" value="CELLULOSE SYNTHASE CATALYTIC SUBUNIT A [UDP-FORMING]"/>
    <property type="match status" value="1"/>
</dbReference>
<keyword evidence="3" id="KW-0808">Transferase</keyword>
<dbReference type="EMBL" id="JAHLDV010000035">
    <property type="protein sequence ID" value="MBU3160769.1"/>
    <property type="molecule type" value="Genomic_DNA"/>
</dbReference>
<keyword evidence="5" id="KW-0472">Membrane</keyword>
<comment type="subcellular location">
    <subcellularLocation>
        <location evidence="1">Membrane</location>
        <topology evidence="1">Multi-pass membrane protein</topology>
    </subcellularLocation>
</comment>